<keyword evidence="8 10" id="KW-0067">ATP-binding</keyword>
<comment type="cofactor">
    <cofactor evidence="10">
        <name>Zn(2+)</name>
        <dbReference type="ChEBI" id="CHEBI:29105"/>
    </cofactor>
    <text evidence="10">Binds 1 zinc ion per subunit.</text>
</comment>
<comment type="subunit">
    <text evidence="3 10">Monomer.</text>
</comment>
<dbReference type="EMBL" id="QWLM01000002">
    <property type="protein sequence ID" value="RHW47483.1"/>
    <property type="molecule type" value="Genomic_DNA"/>
</dbReference>
<dbReference type="HAMAP" id="MF_01697">
    <property type="entry name" value="MshC"/>
    <property type="match status" value="1"/>
</dbReference>
<dbReference type="GO" id="GO:0010125">
    <property type="term" value="P:mycothiol biosynthetic process"/>
    <property type="evidence" value="ECO:0007669"/>
    <property type="project" value="UniProtKB-UniRule"/>
</dbReference>
<dbReference type="EC" id="6.3.1.13" evidence="10"/>
<evidence type="ECO:0000256" key="6">
    <source>
        <dbReference type="ARBA" id="ARBA00022741"/>
    </source>
</evidence>
<organism evidence="12 13">
    <name type="scientific">Dermacoccus abyssi</name>
    <dbReference type="NCBI Taxonomy" id="322596"/>
    <lineage>
        <taxon>Bacteria</taxon>
        <taxon>Bacillati</taxon>
        <taxon>Actinomycetota</taxon>
        <taxon>Actinomycetes</taxon>
        <taxon>Micrococcales</taxon>
        <taxon>Dermacoccaceae</taxon>
        <taxon>Dermacoccus</taxon>
    </lineage>
</organism>
<dbReference type="PRINTS" id="PR00983">
    <property type="entry name" value="TRNASYNTHCYS"/>
</dbReference>
<evidence type="ECO:0000256" key="7">
    <source>
        <dbReference type="ARBA" id="ARBA00022833"/>
    </source>
</evidence>
<name>A0A417ZA04_9MICO</name>
<keyword evidence="5 10" id="KW-0479">Metal-binding</keyword>
<evidence type="ECO:0000313" key="12">
    <source>
        <dbReference type="EMBL" id="RHW47483.1"/>
    </source>
</evidence>
<evidence type="ECO:0000259" key="11">
    <source>
        <dbReference type="Pfam" id="PF01406"/>
    </source>
</evidence>
<evidence type="ECO:0000256" key="5">
    <source>
        <dbReference type="ARBA" id="ARBA00022723"/>
    </source>
</evidence>
<evidence type="ECO:0000256" key="9">
    <source>
        <dbReference type="ARBA" id="ARBA00048350"/>
    </source>
</evidence>
<dbReference type="GO" id="GO:0005829">
    <property type="term" value="C:cytosol"/>
    <property type="evidence" value="ECO:0007669"/>
    <property type="project" value="TreeGrafter"/>
</dbReference>
<dbReference type="Proteomes" id="UP000285376">
    <property type="component" value="Unassembled WGS sequence"/>
</dbReference>
<feature type="binding site" evidence="10">
    <location>
        <position position="268"/>
    </location>
    <ligand>
        <name>Zn(2+)</name>
        <dbReference type="ChEBI" id="CHEBI:29105"/>
    </ligand>
</feature>
<gene>
    <name evidence="10" type="primary">mshC</name>
    <name evidence="12" type="ORF">D1832_01895</name>
</gene>
<feature type="binding site" evidence="10">
    <location>
        <begin position="84"/>
        <end position="86"/>
    </location>
    <ligand>
        <name>L-cysteinyl-5'-AMP</name>
        <dbReference type="ChEBI" id="CHEBI:144924"/>
    </ligand>
</feature>
<proteinExistence type="inferred from homology"/>
<dbReference type="GO" id="GO:0005524">
    <property type="term" value="F:ATP binding"/>
    <property type="evidence" value="ECO:0007669"/>
    <property type="project" value="UniProtKB-KW"/>
</dbReference>
<protein>
    <recommendedName>
        <fullName evidence="10">L-cysteine:1D-myo-inositol 2-amino-2-deoxy-alpha-D-glucopyranoside ligase</fullName>
        <shortName evidence="10">L-Cys:GlcN-Ins ligase</shortName>
        <ecNumber evidence="10">6.3.1.13</ecNumber>
    </recommendedName>
    <alternativeName>
        <fullName evidence="10">Mycothiol ligase</fullName>
        <shortName evidence="10">MSH ligase</shortName>
    </alternativeName>
</protein>
<dbReference type="NCBIfam" id="TIGR03447">
    <property type="entry name" value="mycothiol_MshC"/>
    <property type="match status" value="1"/>
</dbReference>
<feature type="short sequence motif" description="'ERGGDP' region" evidence="10">
    <location>
        <begin position="197"/>
        <end position="202"/>
    </location>
</feature>
<evidence type="ECO:0000256" key="3">
    <source>
        <dbReference type="ARBA" id="ARBA00011245"/>
    </source>
</evidence>
<feature type="short sequence motif" description="'KMSKS' region" evidence="10">
    <location>
        <begin position="301"/>
        <end position="305"/>
    </location>
</feature>
<evidence type="ECO:0000256" key="2">
    <source>
        <dbReference type="ARBA" id="ARBA00007723"/>
    </source>
</evidence>
<evidence type="ECO:0000256" key="1">
    <source>
        <dbReference type="ARBA" id="ARBA00003679"/>
    </source>
</evidence>
<reference evidence="12 13" key="1">
    <citation type="submission" date="2018-08" db="EMBL/GenBank/DDBJ databases">
        <title>Whole genome sequence analysis of Dermacoccus abyssi bacteria isolated from Deep Mariana trench Micromonospora spp reveals genes involved in the environmental adaptation and production of secondary metabolites.</title>
        <authorList>
            <person name="Abdel-Mageed W.M."/>
            <person name="Lehri B."/>
            <person name="Nouioui I."/>
            <person name="Goodfellow I."/>
            <person name="Jaspars M."/>
            <person name="Karlyshev A."/>
        </authorList>
    </citation>
    <scope>NUCLEOTIDE SEQUENCE [LARGE SCALE GENOMIC DNA]</scope>
    <source>
        <strain evidence="12 13">MT1.1</strain>
    </source>
</reference>
<dbReference type="GO" id="GO:0008270">
    <property type="term" value="F:zinc ion binding"/>
    <property type="evidence" value="ECO:0007669"/>
    <property type="project" value="UniProtKB-UniRule"/>
</dbReference>
<evidence type="ECO:0000256" key="4">
    <source>
        <dbReference type="ARBA" id="ARBA00022598"/>
    </source>
</evidence>
<dbReference type="InterPro" id="IPR014729">
    <property type="entry name" value="Rossmann-like_a/b/a_fold"/>
</dbReference>
<dbReference type="InterPro" id="IPR024909">
    <property type="entry name" value="Cys-tRNA/MSH_ligase"/>
</dbReference>
<evidence type="ECO:0000256" key="10">
    <source>
        <dbReference type="HAMAP-Rule" id="MF_01697"/>
    </source>
</evidence>
<keyword evidence="4 10" id="KW-0436">Ligase</keyword>
<comment type="caution">
    <text evidence="12">The sequence shown here is derived from an EMBL/GenBank/DDBJ whole genome shotgun (WGS) entry which is preliminary data.</text>
</comment>
<comment type="function">
    <text evidence="1 10">Catalyzes the ATP-dependent condensation of GlcN-Ins and L-cysteine to form L-Cys-GlcN-Ins.</text>
</comment>
<dbReference type="AlphaFoldDB" id="A0A417ZA04"/>
<feature type="domain" description="tRNA synthetases class I catalytic" evidence="11">
    <location>
        <begin position="40"/>
        <end position="349"/>
    </location>
</feature>
<dbReference type="Pfam" id="PF01406">
    <property type="entry name" value="tRNA-synt_1e"/>
    <property type="match status" value="1"/>
</dbReference>
<dbReference type="Gene3D" id="1.20.120.640">
    <property type="entry name" value="Anticodon-binding domain of a subclass of class I aminoacyl-tRNA synthetases"/>
    <property type="match status" value="1"/>
</dbReference>
<feature type="binding site" evidence="10">
    <location>
        <position position="61"/>
    </location>
    <ligand>
        <name>L-cysteinyl-5'-AMP</name>
        <dbReference type="ChEBI" id="CHEBI:144924"/>
    </ligand>
</feature>
<comment type="catalytic activity">
    <reaction evidence="9 10">
        <text>1D-myo-inositol 2-amino-2-deoxy-alpha-D-glucopyranoside + L-cysteine + ATP = 1D-myo-inositol 2-(L-cysteinylamino)-2-deoxy-alpha-D-glucopyranoside + AMP + diphosphate + H(+)</text>
        <dbReference type="Rhea" id="RHEA:26176"/>
        <dbReference type="ChEBI" id="CHEBI:15378"/>
        <dbReference type="ChEBI" id="CHEBI:30616"/>
        <dbReference type="ChEBI" id="CHEBI:33019"/>
        <dbReference type="ChEBI" id="CHEBI:35235"/>
        <dbReference type="ChEBI" id="CHEBI:58886"/>
        <dbReference type="ChEBI" id="CHEBI:58887"/>
        <dbReference type="ChEBI" id="CHEBI:456215"/>
        <dbReference type="EC" id="6.3.1.13"/>
    </reaction>
</comment>
<evidence type="ECO:0000256" key="8">
    <source>
        <dbReference type="ARBA" id="ARBA00022840"/>
    </source>
</evidence>
<dbReference type="InterPro" id="IPR032678">
    <property type="entry name" value="tRNA-synt_1_cat_dom"/>
</dbReference>
<dbReference type="GO" id="GO:0004817">
    <property type="term" value="F:cysteine-tRNA ligase activity"/>
    <property type="evidence" value="ECO:0007669"/>
    <property type="project" value="TreeGrafter"/>
</dbReference>
<comment type="similarity">
    <text evidence="2 10">Belongs to the class-I aminoacyl-tRNA synthetase family. MshC subfamily.</text>
</comment>
<feature type="binding site" evidence="10">
    <location>
        <position position="295"/>
    </location>
    <ligand>
        <name>L-cysteinyl-5'-AMP</name>
        <dbReference type="ChEBI" id="CHEBI:144924"/>
    </ligand>
</feature>
<dbReference type="SUPFAM" id="SSF52374">
    <property type="entry name" value="Nucleotidylyl transferase"/>
    <property type="match status" value="1"/>
</dbReference>
<keyword evidence="6 10" id="KW-0547">Nucleotide-binding</keyword>
<dbReference type="GO" id="GO:0006423">
    <property type="term" value="P:cysteinyl-tRNA aminoacylation"/>
    <property type="evidence" value="ECO:0007669"/>
    <property type="project" value="TreeGrafter"/>
</dbReference>
<feature type="binding site" evidence="10">
    <location>
        <position position="239"/>
    </location>
    <ligand>
        <name>L-cysteinyl-5'-AMP</name>
        <dbReference type="ChEBI" id="CHEBI:144924"/>
    </ligand>
</feature>
<feature type="short sequence motif" description="'HIGH' region" evidence="10">
    <location>
        <begin position="48"/>
        <end position="58"/>
    </location>
</feature>
<feature type="binding site" evidence="10">
    <location>
        <position position="243"/>
    </location>
    <ligand>
        <name>Zn(2+)</name>
        <dbReference type="ChEBI" id="CHEBI:29105"/>
    </ligand>
</feature>
<keyword evidence="7 10" id="KW-0862">Zinc</keyword>
<feature type="binding site" evidence="10">
    <location>
        <begin position="46"/>
        <end position="49"/>
    </location>
    <ligand>
        <name>L-cysteinyl-5'-AMP</name>
        <dbReference type="ChEBI" id="CHEBI:144924"/>
    </ligand>
</feature>
<dbReference type="Gene3D" id="3.40.50.620">
    <property type="entry name" value="HUPs"/>
    <property type="match status" value="1"/>
</dbReference>
<feature type="binding site" evidence="10">
    <location>
        <begin position="261"/>
        <end position="263"/>
    </location>
    <ligand>
        <name>L-cysteinyl-5'-AMP</name>
        <dbReference type="ChEBI" id="CHEBI:144924"/>
    </ligand>
</feature>
<dbReference type="InterPro" id="IPR017812">
    <property type="entry name" value="Mycothiol_ligase_MshC"/>
</dbReference>
<accession>A0A417ZA04</accession>
<sequence length="420" mass="45315">MKSWSAPSLPAVSTTAGADTPFALFDTAAGKPLPIEPAEAAGMYVCGITPYDATHLGHAATYVTFDLAHRVMRDMGMKVTYVQNVTDVDDPLLERATRDGVDWRDLATSEIELFHGDMEALAVLPPQHYIGVVESMGSHAANVTKLVESGAAYASPVPEGEDVADGAADIYLDLAQQPTFGDLSHWSREQMLDVYADRGGDPERPGKRDALDPLLWRAERAGEPAWNGGSVIGRGRPGWHIECTSIALEHLGTGFTLQGGGTDLVFPHHEMSAVQAVALTGQVPFARHYAHQGMVGYEGEKMSKSKGNLVKVSVLRREGVDPMAIRLVMLAQHYRSDWEYTDAMLEAAKERLARWRAATSNDRGDAELVVAAVRRALRNDLDTASALAAVDAWCETAENEAIGSGGQVREAVEALLGVRL</sequence>
<dbReference type="PANTHER" id="PTHR10890:SF3">
    <property type="entry name" value="CYSTEINE--TRNA LIGASE, CYTOPLASMIC"/>
    <property type="match status" value="1"/>
</dbReference>
<evidence type="ECO:0000313" key="13">
    <source>
        <dbReference type="Proteomes" id="UP000285376"/>
    </source>
</evidence>
<dbReference type="GO" id="GO:0035446">
    <property type="term" value="F:cysteine-glucosaminylinositol ligase activity"/>
    <property type="evidence" value="ECO:0007669"/>
    <property type="project" value="UniProtKB-UniRule"/>
</dbReference>
<dbReference type="PANTHER" id="PTHR10890">
    <property type="entry name" value="CYSTEINYL-TRNA SYNTHETASE"/>
    <property type="match status" value="1"/>
</dbReference>
<feature type="binding site" evidence="10">
    <location>
        <position position="46"/>
    </location>
    <ligand>
        <name>Zn(2+)</name>
        <dbReference type="ChEBI" id="CHEBI:29105"/>
    </ligand>
</feature>
<dbReference type="RefSeq" id="WP_118912376.1">
    <property type="nucleotide sequence ID" value="NZ_CBCRVH010000002.1"/>
</dbReference>